<sequence>MDVDKGRVNRWLDFSVLGLFVWLWKFFVFLLGFGRDSFEVAIILVGISFF</sequence>
<gene>
    <name evidence="2" type="ORF">J2S37_001272</name>
</gene>
<organism evidence="2 3">
    <name type="scientific">Corynebacterium felinum</name>
    <dbReference type="NCBI Taxonomy" id="131318"/>
    <lineage>
        <taxon>Bacteria</taxon>
        <taxon>Bacillati</taxon>
        <taxon>Actinomycetota</taxon>
        <taxon>Actinomycetes</taxon>
        <taxon>Mycobacteriales</taxon>
        <taxon>Corynebacteriaceae</taxon>
        <taxon>Corynebacterium</taxon>
    </lineage>
</organism>
<feature type="transmembrane region" description="Helical" evidence="1">
    <location>
        <begin position="12"/>
        <end position="33"/>
    </location>
</feature>
<dbReference type="EMBL" id="JAVDYF010000001">
    <property type="protein sequence ID" value="MDR7354734.1"/>
    <property type="molecule type" value="Genomic_DNA"/>
</dbReference>
<name>A0ABU2B9S6_9CORY</name>
<evidence type="ECO:0000313" key="2">
    <source>
        <dbReference type="EMBL" id="MDR7354734.1"/>
    </source>
</evidence>
<protein>
    <submittedName>
        <fullName evidence="2">Uncharacterized protein</fullName>
    </submittedName>
</protein>
<comment type="caution">
    <text evidence="2">The sequence shown here is derived from an EMBL/GenBank/DDBJ whole genome shotgun (WGS) entry which is preliminary data.</text>
</comment>
<dbReference type="Proteomes" id="UP001183619">
    <property type="component" value="Unassembled WGS sequence"/>
</dbReference>
<keyword evidence="1" id="KW-1133">Transmembrane helix</keyword>
<reference evidence="2 3" key="1">
    <citation type="submission" date="2023-07" db="EMBL/GenBank/DDBJ databases">
        <title>Sequencing the genomes of 1000 actinobacteria strains.</title>
        <authorList>
            <person name="Klenk H.-P."/>
        </authorList>
    </citation>
    <scope>NUCLEOTIDE SEQUENCE [LARGE SCALE GENOMIC DNA]</scope>
    <source>
        <strain evidence="2 3">DSM 44508</strain>
    </source>
</reference>
<keyword evidence="1" id="KW-0472">Membrane</keyword>
<accession>A0ABU2B9S6</accession>
<evidence type="ECO:0000256" key="1">
    <source>
        <dbReference type="SAM" id="Phobius"/>
    </source>
</evidence>
<keyword evidence="3" id="KW-1185">Reference proteome</keyword>
<evidence type="ECO:0000313" key="3">
    <source>
        <dbReference type="Proteomes" id="UP001183619"/>
    </source>
</evidence>
<proteinExistence type="predicted"/>
<keyword evidence="1" id="KW-0812">Transmembrane</keyword>